<dbReference type="EMBL" id="VTWU01000003">
    <property type="protein sequence ID" value="KAA9333414.1"/>
    <property type="molecule type" value="Genomic_DNA"/>
</dbReference>
<dbReference type="RefSeq" id="WP_151078835.1">
    <property type="nucleotide sequence ID" value="NZ_CP047647.1"/>
</dbReference>
<dbReference type="Pfam" id="PF19404">
    <property type="entry name" value="DUF5977"/>
    <property type="match status" value="1"/>
</dbReference>
<evidence type="ECO:0000259" key="1">
    <source>
        <dbReference type="Pfam" id="PF19404"/>
    </source>
</evidence>
<accession>A0A7L4ZYI8</accession>
<sequence>MANTGRIRYREIDQNPNSPTFNTERWSDWVTDETACPPPTRYNSATISELVQRNDCTGGLTGTFVRYTVEAGAFFSYISQADADAQAQAHFDDTYQAYANANATCQSGSSGITWLPVYTGTCFACLMENSQDPTDRRPSTAAENTQYYTGLPCVACESE</sequence>
<protein>
    <recommendedName>
        <fullName evidence="1">DUF5977 domain-containing protein</fullName>
    </recommendedName>
</protein>
<comment type="caution">
    <text evidence="2">The sequence shown here is derived from an EMBL/GenBank/DDBJ whole genome shotgun (WGS) entry which is preliminary data.</text>
</comment>
<evidence type="ECO:0000313" key="2">
    <source>
        <dbReference type="EMBL" id="KAA9333414.1"/>
    </source>
</evidence>
<name>A0A7L4ZYI8_9BACT</name>
<proteinExistence type="predicted"/>
<organism evidence="2 3">
    <name type="scientific">Hymenobacter busanensis</name>
    <dbReference type="NCBI Taxonomy" id="2607656"/>
    <lineage>
        <taxon>Bacteria</taxon>
        <taxon>Pseudomonadati</taxon>
        <taxon>Bacteroidota</taxon>
        <taxon>Cytophagia</taxon>
        <taxon>Cytophagales</taxon>
        <taxon>Hymenobacteraceae</taxon>
        <taxon>Hymenobacter</taxon>
    </lineage>
</organism>
<dbReference type="AlphaFoldDB" id="A0A7L4ZYI8"/>
<reference evidence="2 3" key="1">
    <citation type="submission" date="2019-09" db="EMBL/GenBank/DDBJ databases">
        <title>Genome sequence of Hymenobacter sp. M3.</title>
        <authorList>
            <person name="Srinivasan S."/>
        </authorList>
    </citation>
    <scope>NUCLEOTIDE SEQUENCE [LARGE SCALE GENOMIC DNA]</scope>
    <source>
        <strain evidence="2 3">M3</strain>
    </source>
</reference>
<keyword evidence="3" id="KW-1185">Reference proteome</keyword>
<feature type="domain" description="DUF5977" evidence="1">
    <location>
        <begin position="42"/>
        <end position="105"/>
    </location>
</feature>
<evidence type="ECO:0000313" key="3">
    <source>
        <dbReference type="Proteomes" id="UP000326380"/>
    </source>
</evidence>
<dbReference type="Proteomes" id="UP000326380">
    <property type="component" value="Unassembled WGS sequence"/>
</dbReference>
<dbReference type="InterPro" id="IPR046020">
    <property type="entry name" value="DUF5977"/>
</dbReference>
<gene>
    <name evidence="2" type="ORF">F0P96_10620</name>
</gene>